<comment type="similarity">
    <text evidence="2">Belongs to the TMEM175 family.</text>
</comment>
<dbReference type="AlphaFoldDB" id="A0A1L8TKQ7"/>
<evidence type="ECO:0000256" key="12">
    <source>
        <dbReference type="ARBA" id="ARBA00034430"/>
    </source>
</evidence>
<sequence length="197" mass="22479">MLNGETKMPKSRIEAFTDAVIAIIMTLLVLELHEPGAPTWSAFLQMEHKFIVYLISFISLAIYWNNHHHLFQLVKKVDGWVLWANNFLILMMTLFPYATAWVGDYPFAWPPQALYGSVILGTDFAYYLLVRSLVRANGTDSEIGRLFRHYPKLYLSIGLAIVALILGKLIAPIAVLIVNVLILLMWFIPEKSIEKTL</sequence>
<dbReference type="EMBL" id="JXKQ01000010">
    <property type="protein sequence ID" value="OJG44909.1"/>
    <property type="molecule type" value="Genomic_DNA"/>
</dbReference>
<name>A0A1L8TKQ7_9ENTE</name>
<keyword evidence="10 13" id="KW-0472">Membrane</keyword>
<comment type="caution">
    <text evidence="14">The sequence shown here is derived from an EMBL/GenBank/DDBJ whole genome shotgun (WGS) entry which is preliminary data.</text>
</comment>
<evidence type="ECO:0000256" key="9">
    <source>
        <dbReference type="ARBA" id="ARBA00023065"/>
    </source>
</evidence>
<evidence type="ECO:0000256" key="7">
    <source>
        <dbReference type="ARBA" id="ARBA00022958"/>
    </source>
</evidence>
<evidence type="ECO:0000256" key="3">
    <source>
        <dbReference type="ARBA" id="ARBA00022448"/>
    </source>
</evidence>
<evidence type="ECO:0000256" key="2">
    <source>
        <dbReference type="ARBA" id="ARBA00006920"/>
    </source>
</evidence>
<dbReference type="InterPro" id="IPR010617">
    <property type="entry name" value="TMEM175-like"/>
</dbReference>
<keyword evidence="15" id="KW-1185">Reference proteome</keyword>
<dbReference type="Proteomes" id="UP000182077">
    <property type="component" value="Unassembled WGS sequence"/>
</dbReference>
<keyword evidence="11" id="KW-0407">Ion channel</keyword>
<keyword evidence="6" id="KW-0631">Potassium channel</keyword>
<evidence type="ECO:0000313" key="14">
    <source>
        <dbReference type="EMBL" id="OJG44909.1"/>
    </source>
</evidence>
<keyword evidence="8 13" id="KW-1133">Transmembrane helix</keyword>
<proteinExistence type="inferred from homology"/>
<dbReference type="PANTHER" id="PTHR31462">
    <property type="entry name" value="ENDOSOMAL/LYSOSOMAL POTASSIUM CHANNEL TMEM175"/>
    <property type="match status" value="1"/>
</dbReference>
<evidence type="ECO:0000256" key="4">
    <source>
        <dbReference type="ARBA" id="ARBA00022538"/>
    </source>
</evidence>
<evidence type="ECO:0000256" key="8">
    <source>
        <dbReference type="ARBA" id="ARBA00022989"/>
    </source>
</evidence>
<evidence type="ECO:0000256" key="6">
    <source>
        <dbReference type="ARBA" id="ARBA00022826"/>
    </source>
</evidence>
<feature type="transmembrane region" description="Helical" evidence="13">
    <location>
        <begin position="12"/>
        <end position="30"/>
    </location>
</feature>
<comment type="catalytic activity">
    <reaction evidence="12">
        <text>K(+)(in) = K(+)(out)</text>
        <dbReference type="Rhea" id="RHEA:29463"/>
        <dbReference type="ChEBI" id="CHEBI:29103"/>
    </reaction>
</comment>
<comment type="subcellular location">
    <subcellularLocation>
        <location evidence="1">Membrane</location>
        <topology evidence="1">Multi-pass membrane protein</topology>
    </subcellularLocation>
</comment>
<protein>
    <recommendedName>
        <fullName evidence="16">Integral membrane protein</fullName>
    </recommendedName>
</protein>
<evidence type="ECO:0008006" key="16">
    <source>
        <dbReference type="Google" id="ProtNLM"/>
    </source>
</evidence>
<dbReference type="Pfam" id="PF06736">
    <property type="entry name" value="TMEM175"/>
    <property type="match status" value="1"/>
</dbReference>
<dbReference type="GO" id="GO:0016020">
    <property type="term" value="C:membrane"/>
    <property type="evidence" value="ECO:0007669"/>
    <property type="project" value="UniProtKB-SubCell"/>
</dbReference>
<evidence type="ECO:0000256" key="10">
    <source>
        <dbReference type="ARBA" id="ARBA00023136"/>
    </source>
</evidence>
<evidence type="ECO:0000313" key="15">
    <source>
        <dbReference type="Proteomes" id="UP000182077"/>
    </source>
</evidence>
<evidence type="ECO:0000256" key="13">
    <source>
        <dbReference type="SAM" id="Phobius"/>
    </source>
</evidence>
<feature type="transmembrane region" description="Helical" evidence="13">
    <location>
        <begin position="114"/>
        <end position="134"/>
    </location>
</feature>
<keyword evidence="7" id="KW-0630">Potassium</keyword>
<evidence type="ECO:0000256" key="11">
    <source>
        <dbReference type="ARBA" id="ARBA00023303"/>
    </source>
</evidence>
<evidence type="ECO:0000256" key="1">
    <source>
        <dbReference type="ARBA" id="ARBA00004141"/>
    </source>
</evidence>
<evidence type="ECO:0000256" key="5">
    <source>
        <dbReference type="ARBA" id="ARBA00022692"/>
    </source>
</evidence>
<keyword evidence="4" id="KW-0633">Potassium transport</keyword>
<reference evidence="14 15" key="1">
    <citation type="submission" date="2014-12" db="EMBL/GenBank/DDBJ databases">
        <title>Draft genome sequences of 29 type strains of Enterococci.</title>
        <authorList>
            <person name="Zhong Z."/>
            <person name="Sun Z."/>
            <person name="Liu W."/>
            <person name="Zhang W."/>
            <person name="Zhang H."/>
        </authorList>
    </citation>
    <scope>NUCLEOTIDE SEQUENCE [LARGE SCALE GENOMIC DNA]</scope>
    <source>
        <strain evidence="14 15">DSM 17122</strain>
    </source>
</reference>
<keyword evidence="9" id="KW-0406">Ion transport</keyword>
<dbReference type="GO" id="GO:0015252">
    <property type="term" value="F:proton channel activity"/>
    <property type="evidence" value="ECO:0007669"/>
    <property type="project" value="InterPro"/>
</dbReference>
<dbReference type="GO" id="GO:0005267">
    <property type="term" value="F:potassium channel activity"/>
    <property type="evidence" value="ECO:0007669"/>
    <property type="project" value="UniProtKB-KW"/>
</dbReference>
<keyword evidence="5 13" id="KW-0812">Transmembrane</keyword>
<feature type="transmembrane region" description="Helical" evidence="13">
    <location>
        <begin position="80"/>
        <end position="102"/>
    </location>
</feature>
<dbReference type="STRING" id="249189.RV04_GL000477"/>
<gene>
    <name evidence="14" type="ORF">RV04_GL000477</name>
</gene>
<feature type="transmembrane region" description="Helical" evidence="13">
    <location>
        <begin position="50"/>
        <end position="68"/>
    </location>
</feature>
<dbReference type="PANTHER" id="PTHR31462:SF5">
    <property type="entry name" value="ENDOSOMAL_LYSOSOMAL PROTON CHANNEL TMEM175"/>
    <property type="match status" value="1"/>
</dbReference>
<feature type="transmembrane region" description="Helical" evidence="13">
    <location>
        <begin position="155"/>
        <end position="188"/>
    </location>
</feature>
<organism evidence="14 15">
    <name type="scientific">Enterococcus hermanniensis</name>
    <dbReference type="NCBI Taxonomy" id="249189"/>
    <lineage>
        <taxon>Bacteria</taxon>
        <taxon>Bacillati</taxon>
        <taxon>Bacillota</taxon>
        <taxon>Bacilli</taxon>
        <taxon>Lactobacillales</taxon>
        <taxon>Enterococcaceae</taxon>
        <taxon>Enterococcus</taxon>
    </lineage>
</organism>
<keyword evidence="3" id="KW-0813">Transport</keyword>
<accession>A0A1L8TKQ7</accession>